<proteinExistence type="predicted"/>
<evidence type="ECO:0000256" key="1">
    <source>
        <dbReference type="SAM" id="Phobius"/>
    </source>
</evidence>
<evidence type="ECO:0000313" key="3">
    <source>
        <dbReference type="Proteomes" id="UP001634394"/>
    </source>
</evidence>
<accession>A0ABD3V053</accession>
<evidence type="ECO:0000313" key="2">
    <source>
        <dbReference type="EMBL" id="KAL3853953.1"/>
    </source>
</evidence>
<keyword evidence="1" id="KW-1133">Transmembrane helix</keyword>
<name>A0ABD3V053_SINWO</name>
<keyword evidence="1" id="KW-0812">Transmembrane</keyword>
<reference evidence="2 3" key="1">
    <citation type="submission" date="2024-11" db="EMBL/GenBank/DDBJ databases">
        <title>Chromosome-level genome assembly of the freshwater bivalve Anodonta woodiana.</title>
        <authorList>
            <person name="Chen X."/>
        </authorList>
    </citation>
    <scope>NUCLEOTIDE SEQUENCE [LARGE SCALE GENOMIC DNA]</scope>
    <source>
        <strain evidence="2">MN2024</strain>
        <tissue evidence="2">Gills</tissue>
    </source>
</reference>
<evidence type="ECO:0008006" key="4">
    <source>
        <dbReference type="Google" id="ProtNLM"/>
    </source>
</evidence>
<keyword evidence="1" id="KW-0472">Membrane</keyword>
<dbReference type="Proteomes" id="UP001634394">
    <property type="component" value="Unassembled WGS sequence"/>
</dbReference>
<comment type="caution">
    <text evidence="2">The sequence shown here is derived from an EMBL/GenBank/DDBJ whole genome shotgun (WGS) entry which is preliminary data.</text>
</comment>
<dbReference type="AlphaFoldDB" id="A0ABD3V053"/>
<feature type="transmembrane region" description="Helical" evidence="1">
    <location>
        <begin position="56"/>
        <end position="77"/>
    </location>
</feature>
<keyword evidence="3" id="KW-1185">Reference proteome</keyword>
<dbReference type="EMBL" id="JBJQND010000014">
    <property type="protein sequence ID" value="KAL3853953.1"/>
    <property type="molecule type" value="Genomic_DNA"/>
</dbReference>
<organism evidence="2 3">
    <name type="scientific">Sinanodonta woodiana</name>
    <name type="common">Chinese pond mussel</name>
    <name type="synonym">Anodonta woodiana</name>
    <dbReference type="NCBI Taxonomy" id="1069815"/>
    <lineage>
        <taxon>Eukaryota</taxon>
        <taxon>Metazoa</taxon>
        <taxon>Spiralia</taxon>
        <taxon>Lophotrochozoa</taxon>
        <taxon>Mollusca</taxon>
        <taxon>Bivalvia</taxon>
        <taxon>Autobranchia</taxon>
        <taxon>Heteroconchia</taxon>
        <taxon>Palaeoheterodonta</taxon>
        <taxon>Unionida</taxon>
        <taxon>Unionoidea</taxon>
        <taxon>Unionidae</taxon>
        <taxon>Unioninae</taxon>
        <taxon>Sinanodonta</taxon>
    </lineage>
</organism>
<sequence length="250" mass="28299">MSTSYMQYLKTKISEGKDETNMEGDTARALVDGATNYRRKQNNTSTQKNGSCTTRLLLGLTIVFFLTTVAAIAVLLWRELIYHRPTEPLKEKVLAKFSGYFRTPEEQKSYERNLIDLDNEQPIVVNRSIHTIYNSCSINCGQNSRRKRQTYAAGSIYHGCCVSNPYFTSPDTKMNISGVTKTIAHYVNMRQYFPVTNCSSRIGCTGCTCVQDRSVQTAVVFKAGVTTPDDIEDYEINFFYFDGCCTCRNT</sequence>
<gene>
    <name evidence="2" type="ORF">ACJMK2_013247</name>
</gene>
<protein>
    <recommendedName>
        <fullName evidence="4">SET domain-containing protein</fullName>
    </recommendedName>
</protein>